<feature type="transmembrane region" description="Helical" evidence="4">
    <location>
        <begin position="58"/>
        <end position="78"/>
    </location>
</feature>
<dbReference type="Gene3D" id="3.40.190.10">
    <property type="entry name" value="Periplasmic binding protein-like II"/>
    <property type="match status" value="2"/>
</dbReference>
<keyword evidence="4" id="KW-0812">Transmembrane</keyword>
<dbReference type="SUPFAM" id="SSF53850">
    <property type="entry name" value="Periplasmic binding protein-like II"/>
    <property type="match status" value="1"/>
</dbReference>
<dbReference type="Gene3D" id="3.90.76.10">
    <property type="entry name" value="Dipeptide-binding Protein, Domain 1"/>
    <property type="match status" value="1"/>
</dbReference>
<dbReference type="EMBL" id="LBSX01000003">
    <property type="protein sequence ID" value="KKQ27945.1"/>
    <property type="molecule type" value="Genomic_DNA"/>
</dbReference>
<gene>
    <name evidence="6" type="ORF">US42_C0003G0002</name>
</gene>
<keyword evidence="3" id="KW-0732">Signal</keyword>
<keyword evidence="4" id="KW-1133">Transmembrane helix</keyword>
<feature type="domain" description="Solute-binding protein family 5" evidence="5">
    <location>
        <begin position="133"/>
        <end position="466"/>
    </location>
</feature>
<evidence type="ECO:0000313" key="6">
    <source>
        <dbReference type="EMBL" id="KKQ27945.1"/>
    </source>
</evidence>
<evidence type="ECO:0000256" key="1">
    <source>
        <dbReference type="ARBA" id="ARBA00005695"/>
    </source>
</evidence>
<dbReference type="PIRSF" id="PIRSF002741">
    <property type="entry name" value="MppA"/>
    <property type="match status" value="1"/>
</dbReference>
<dbReference type="InterPro" id="IPR000914">
    <property type="entry name" value="SBP_5_dom"/>
</dbReference>
<dbReference type="InterPro" id="IPR039424">
    <property type="entry name" value="SBP_5"/>
</dbReference>
<evidence type="ECO:0000313" key="7">
    <source>
        <dbReference type="Proteomes" id="UP000034849"/>
    </source>
</evidence>
<dbReference type="InterPro" id="IPR030678">
    <property type="entry name" value="Peptide/Ni-bd"/>
</dbReference>
<proteinExistence type="inferred from homology"/>
<dbReference type="GO" id="GO:0042597">
    <property type="term" value="C:periplasmic space"/>
    <property type="evidence" value="ECO:0007669"/>
    <property type="project" value="UniProtKB-ARBA"/>
</dbReference>
<reference evidence="6 7" key="1">
    <citation type="journal article" date="2015" name="Nature">
        <title>rRNA introns, odd ribosomes, and small enigmatic genomes across a large radiation of phyla.</title>
        <authorList>
            <person name="Brown C.T."/>
            <person name="Hug L.A."/>
            <person name="Thomas B.C."/>
            <person name="Sharon I."/>
            <person name="Castelle C.J."/>
            <person name="Singh A."/>
            <person name="Wilkins M.J."/>
            <person name="Williams K.H."/>
            <person name="Banfield J.F."/>
        </authorList>
    </citation>
    <scope>NUCLEOTIDE SEQUENCE [LARGE SCALE GENOMIC DNA]</scope>
</reference>
<keyword evidence="2" id="KW-0813">Transport</keyword>
<evidence type="ECO:0000256" key="4">
    <source>
        <dbReference type="SAM" id="Phobius"/>
    </source>
</evidence>
<dbReference type="GO" id="GO:0043190">
    <property type="term" value="C:ATP-binding cassette (ABC) transporter complex"/>
    <property type="evidence" value="ECO:0007669"/>
    <property type="project" value="InterPro"/>
</dbReference>
<name>A0A0G0GP57_9BACT</name>
<comment type="similarity">
    <text evidence="1">Belongs to the bacterial solute-binding protein 5 family.</text>
</comment>
<evidence type="ECO:0000256" key="3">
    <source>
        <dbReference type="ARBA" id="ARBA00022729"/>
    </source>
</evidence>
<dbReference type="Gene3D" id="3.10.105.10">
    <property type="entry name" value="Dipeptide-binding Protein, Domain 3"/>
    <property type="match status" value="2"/>
</dbReference>
<protein>
    <submittedName>
        <fullName evidence="6">Extracellular solute-binding protein</fullName>
    </submittedName>
</protein>
<keyword evidence="4" id="KW-0472">Membrane</keyword>
<organism evidence="6 7">
    <name type="scientific">Candidatus Magasanikbacteria bacterium GW2011_GWC2_37_14</name>
    <dbReference type="NCBI Taxonomy" id="1619046"/>
    <lineage>
        <taxon>Bacteria</taxon>
        <taxon>Candidatus Magasanikiibacteriota</taxon>
    </lineage>
</organism>
<evidence type="ECO:0000256" key="2">
    <source>
        <dbReference type="ARBA" id="ARBA00022448"/>
    </source>
</evidence>
<comment type="caution">
    <text evidence="6">The sequence shown here is derived from an EMBL/GenBank/DDBJ whole genome shotgun (WGS) entry which is preliminary data.</text>
</comment>
<accession>A0A0G0GP57</accession>
<dbReference type="PANTHER" id="PTHR30290">
    <property type="entry name" value="PERIPLASMIC BINDING COMPONENT OF ABC TRANSPORTER"/>
    <property type="match status" value="1"/>
</dbReference>
<dbReference type="STRING" id="1619046.US42_C0003G0002"/>
<evidence type="ECO:0000259" key="5">
    <source>
        <dbReference type="Pfam" id="PF00496"/>
    </source>
</evidence>
<dbReference type="PANTHER" id="PTHR30290:SF9">
    <property type="entry name" value="OLIGOPEPTIDE-BINDING PROTEIN APPA"/>
    <property type="match status" value="1"/>
</dbReference>
<dbReference type="GO" id="GO:0015833">
    <property type="term" value="P:peptide transport"/>
    <property type="evidence" value="ECO:0007669"/>
    <property type="project" value="TreeGrafter"/>
</dbReference>
<sequence length="659" mass="75814">MKEFLLKIKNRLFRYRSQPIAPHHYDVRLLQQVKGRFWPRWHQLTQINRVLSSFEKKLFKLAFFVLLIGLFWVGSSWVKAHRIQAPAIGGTVTEAVVGSPQFINPIFAISNDVDMDISRLVFSGLMRYDEKNKLVPNLTVKYNLSADKKVYTFELRRDVLWHDNEPFTSKDVVFTFEAIQNILVGSPLYVSFQGVKVEAPDDYTVVFTLPEAYSPFLNSLVVGILPEHAWFNVLPEQMRLAQTNIQPIGTGPFMFKKFTKDESGRIYNYELVRFENFYRQLAFLEGFNFQFYSAYDGDSGAIQAVRNQKVDSLSFVPKNLRERIERKHIVLKILQLPQYTTLFFNQTRNEVLKDKNIRLALAESLDKERILKEAINGEGQIINSPVLPDSPGYNSEIGKINYDITSANVLLDKEWPKITAEEYKEIRRQEILSELQKSNTTAVATSTSNAVSSTEQITPELQKQVETTLNTELNQAQTFYRKNKDGKILEINLVTVGTEEYKQAAGMIAGFWQEVGVKTKVDFVASRDFSKEVLRNRDYDVLLYGEIIGSDPDQYPFWHSSQANFPGLNLAGYVNRNADATLQKIRVTTDEKEKAELYKSFQELLTSELPAIFLYMPTYTYALSDTILGVDVTKISHPADRFADVVTWYMKTSGKWNFQ</sequence>
<dbReference type="Proteomes" id="UP000034849">
    <property type="component" value="Unassembled WGS sequence"/>
</dbReference>
<dbReference type="GO" id="GO:1904680">
    <property type="term" value="F:peptide transmembrane transporter activity"/>
    <property type="evidence" value="ECO:0007669"/>
    <property type="project" value="TreeGrafter"/>
</dbReference>
<dbReference type="Pfam" id="PF00496">
    <property type="entry name" value="SBP_bac_5"/>
    <property type="match status" value="1"/>
</dbReference>
<dbReference type="AlphaFoldDB" id="A0A0G0GP57"/>